<keyword evidence="2" id="KW-1185">Reference proteome</keyword>
<sequence length="185" mass="20486">MAKPIFWRRRGVCMPSDCLVREGSPFHEHYLTHQAVDLFGPGVCSGCGKHGFHPACEARAVERVRAFDENKRRLLEQHALHGTYGVVGAASRQSYDFAVAALSAYVERPLDCDPQHAIEGAGWWFIAEGWIGMLGFIVEKEGATIYPLFSGLAARNWLPDTSADWCMIVAYVNGKVEAAERSTNT</sequence>
<dbReference type="EMBL" id="VUYU01000002">
    <property type="protein sequence ID" value="NHZ32777.1"/>
    <property type="molecule type" value="Genomic_DNA"/>
</dbReference>
<evidence type="ECO:0000313" key="2">
    <source>
        <dbReference type="Proteomes" id="UP000785613"/>
    </source>
</evidence>
<reference evidence="1 2" key="1">
    <citation type="submission" date="2019-09" db="EMBL/GenBank/DDBJ databases">
        <title>Taxonomy of Antarctic Massilia spp.: description of Massilia rubra sp. nov., Massilia aquatica sp. nov., Massilia mucilaginosa sp. nov., Massilia frigida sp. nov. isolated from streams, lakes and regoliths.</title>
        <authorList>
            <person name="Holochova P."/>
            <person name="Sedlacek I."/>
            <person name="Kralova S."/>
            <person name="Maslanova I."/>
            <person name="Busse H.-J."/>
            <person name="Stankova E."/>
            <person name="Vrbovska V."/>
            <person name="Kovarovic V."/>
            <person name="Bartak M."/>
            <person name="Svec P."/>
            <person name="Pantucek R."/>
        </authorList>
    </citation>
    <scope>NUCLEOTIDE SEQUENCE [LARGE SCALE GENOMIC DNA]</scope>
    <source>
        <strain evidence="1 2">CCM 8692</strain>
    </source>
</reference>
<comment type="caution">
    <text evidence="1">The sequence shown here is derived from an EMBL/GenBank/DDBJ whole genome shotgun (WGS) entry which is preliminary data.</text>
</comment>
<evidence type="ECO:0000313" key="1">
    <source>
        <dbReference type="EMBL" id="NHZ32777.1"/>
    </source>
</evidence>
<name>A0ABX0LKJ9_9BURK</name>
<protein>
    <submittedName>
        <fullName evidence="1">Uncharacterized protein</fullName>
    </submittedName>
</protein>
<accession>A0ABX0LKJ9</accession>
<dbReference type="Proteomes" id="UP000785613">
    <property type="component" value="Unassembled WGS sequence"/>
</dbReference>
<gene>
    <name evidence="1" type="ORF">F0185_04135</name>
</gene>
<organism evidence="1 2">
    <name type="scientific">Massilia rubra</name>
    <dbReference type="NCBI Taxonomy" id="2607910"/>
    <lineage>
        <taxon>Bacteria</taxon>
        <taxon>Pseudomonadati</taxon>
        <taxon>Pseudomonadota</taxon>
        <taxon>Betaproteobacteria</taxon>
        <taxon>Burkholderiales</taxon>
        <taxon>Oxalobacteraceae</taxon>
        <taxon>Telluria group</taxon>
        <taxon>Massilia</taxon>
    </lineage>
</organism>
<dbReference type="RefSeq" id="WP_223164444.1">
    <property type="nucleotide sequence ID" value="NZ_VUYU01000002.1"/>
</dbReference>
<proteinExistence type="predicted"/>